<keyword evidence="8 10" id="KW-0406">Ion transport</keyword>
<evidence type="ECO:0000256" key="6">
    <source>
        <dbReference type="ARBA" id="ARBA00022958"/>
    </source>
</evidence>
<evidence type="ECO:0000313" key="12">
    <source>
        <dbReference type="EMBL" id="TAA41103.1"/>
    </source>
</evidence>
<dbReference type="PANTHER" id="PTHR32024:SF3">
    <property type="entry name" value="TRK SYSTEM POTASSIUM UPTAKE PROTEIN"/>
    <property type="match status" value="1"/>
</dbReference>
<dbReference type="NCBIfam" id="TIGR00933">
    <property type="entry name" value="2a38"/>
    <property type="match status" value="1"/>
</dbReference>
<dbReference type="InterPro" id="IPR004772">
    <property type="entry name" value="TrkH"/>
</dbReference>
<evidence type="ECO:0000256" key="2">
    <source>
        <dbReference type="ARBA" id="ARBA00022448"/>
    </source>
</evidence>
<dbReference type="Proteomes" id="UP000292544">
    <property type="component" value="Unassembled WGS sequence"/>
</dbReference>
<name>A0ABY1WL85_9GAMM</name>
<accession>A0ABY1WL85</accession>
<comment type="caution">
    <text evidence="12">The sequence shown here is derived from an EMBL/GenBank/DDBJ whole genome shotgun (WGS) entry which is preliminary data.</text>
</comment>
<keyword evidence="6 10" id="KW-0630">Potassium</keyword>
<evidence type="ECO:0000256" key="7">
    <source>
        <dbReference type="ARBA" id="ARBA00022989"/>
    </source>
</evidence>
<keyword evidence="13" id="KW-1185">Reference proteome</keyword>
<feature type="transmembrane region" description="Helical" evidence="11">
    <location>
        <begin position="330"/>
        <end position="355"/>
    </location>
</feature>
<evidence type="ECO:0000256" key="3">
    <source>
        <dbReference type="ARBA" id="ARBA00022475"/>
    </source>
</evidence>
<keyword evidence="7 11" id="KW-1133">Transmembrane helix</keyword>
<keyword evidence="9 10" id="KW-0472">Membrane</keyword>
<organism evidence="12 13">
    <name type="scientific">Corallincola spongiicola</name>
    <dbReference type="NCBI Taxonomy" id="2520508"/>
    <lineage>
        <taxon>Bacteria</taxon>
        <taxon>Pseudomonadati</taxon>
        <taxon>Pseudomonadota</taxon>
        <taxon>Gammaproteobacteria</taxon>
        <taxon>Alteromonadales</taxon>
        <taxon>Psychromonadaceae</taxon>
        <taxon>Corallincola</taxon>
    </lineage>
</organism>
<evidence type="ECO:0000256" key="11">
    <source>
        <dbReference type="SAM" id="Phobius"/>
    </source>
</evidence>
<evidence type="ECO:0000313" key="13">
    <source>
        <dbReference type="Proteomes" id="UP000292544"/>
    </source>
</evidence>
<evidence type="ECO:0000256" key="4">
    <source>
        <dbReference type="ARBA" id="ARBA00022538"/>
    </source>
</evidence>
<dbReference type="PIRSF" id="PIRSF006247">
    <property type="entry name" value="TrkH"/>
    <property type="match status" value="1"/>
</dbReference>
<proteinExistence type="inferred from homology"/>
<feature type="transmembrane region" description="Helical" evidence="11">
    <location>
        <begin position="9"/>
        <end position="33"/>
    </location>
</feature>
<reference evidence="13" key="1">
    <citation type="submission" date="2019-02" db="EMBL/GenBank/DDBJ databases">
        <title>Draft genome sequence of Muricauda sp. 176CP4-71.</title>
        <authorList>
            <person name="Park J.-S."/>
        </authorList>
    </citation>
    <scope>NUCLEOTIDE SEQUENCE [LARGE SCALE GENOMIC DNA]</scope>
    <source>
        <strain evidence="13">176GS2-150</strain>
    </source>
</reference>
<keyword evidence="3 10" id="KW-1003">Cell membrane</keyword>
<feature type="transmembrane region" description="Helical" evidence="11">
    <location>
        <begin position="190"/>
        <end position="212"/>
    </location>
</feature>
<comment type="function">
    <text evidence="10">Low-affinity potassium transport system. Interacts with Trk system potassium uptake protein TrkA.</text>
</comment>
<gene>
    <name evidence="12" type="ORF">EXY25_17535</name>
</gene>
<dbReference type="RefSeq" id="WP_130567856.1">
    <property type="nucleotide sequence ID" value="NZ_SHLY01000008.1"/>
</dbReference>
<evidence type="ECO:0000256" key="5">
    <source>
        <dbReference type="ARBA" id="ARBA00022692"/>
    </source>
</evidence>
<feature type="transmembrane region" description="Helical" evidence="11">
    <location>
        <begin position="394"/>
        <end position="421"/>
    </location>
</feature>
<feature type="transmembrane region" description="Helical" evidence="11">
    <location>
        <begin position="39"/>
        <end position="59"/>
    </location>
</feature>
<keyword evidence="5 11" id="KW-0812">Transmembrane</keyword>
<evidence type="ECO:0000256" key="8">
    <source>
        <dbReference type="ARBA" id="ARBA00023065"/>
    </source>
</evidence>
<dbReference type="InterPro" id="IPR003445">
    <property type="entry name" value="Cat_transpt"/>
</dbReference>
<dbReference type="Pfam" id="PF02386">
    <property type="entry name" value="TrkH"/>
    <property type="match status" value="1"/>
</dbReference>
<feature type="transmembrane region" description="Helical" evidence="11">
    <location>
        <begin position="243"/>
        <end position="264"/>
    </location>
</feature>
<dbReference type="EMBL" id="SHLY01000008">
    <property type="protein sequence ID" value="TAA41103.1"/>
    <property type="molecule type" value="Genomic_DNA"/>
</dbReference>
<keyword evidence="2 10" id="KW-0813">Transport</keyword>
<keyword evidence="4 10" id="KW-0633">Potassium transport</keyword>
<feature type="transmembrane region" description="Helical" evidence="11">
    <location>
        <begin position="460"/>
        <end position="481"/>
    </location>
</feature>
<evidence type="ECO:0000256" key="1">
    <source>
        <dbReference type="ARBA" id="ARBA00004651"/>
    </source>
</evidence>
<feature type="transmembrane region" description="Helical" evidence="11">
    <location>
        <begin position="276"/>
        <end position="295"/>
    </location>
</feature>
<feature type="transmembrane region" description="Helical" evidence="11">
    <location>
        <begin position="139"/>
        <end position="159"/>
    </location>
</feature>
<protein>
    <recommendedName>
        <fullName evidence="10">Trk system potassium uptake protein</fullName>
    </recommendedName>
</protein>
<comment type="similarity">
    <text evidence="10">Belongs to the TrkH potassium transport family.</text>
</comment>
<evidence type="ECO:0000256" key="9">
    <source>
        <dbReference type="ARBA" id="ARBA00023136"/>
    </source>
</evidence>
<dbReference type="PANTHER" id="PTHR32024">
    <property type="entry name" value="TRK SYSTEM POTASSIUM UPTAKE PROTEIN TRKG-RELATED"/>
    <property type="match status" value="1"/>
</dbReference>
<sequence length="487" mass="53915">MSTINYRLICLLIGLFLSKLTMLMVIPLGLSFIDHDGLTFHYVQSAGVTAISAIALLALGRGTRRSLSQLTMRVRDMFMLTTLTWLVMTAFAALPLIFVPHTSYTDAFFETMSGVTTTGSTVMSGLDALPRSILIWRSLLQWLGGIGFIVMGVGILPFLNVGGMRLFQTESSDWSDKPVPQTRRYTQQLLWLYIGLTLLCSLCYWLTGMSLFEAICHAMTTLSTGGFSTSDSSMAEFSSASHWVGSVFMLLGGLPFILFILMIRRRSLKIWRDEQVSGYLALIAVTTLILSVWMWQVEPVDYIDALRLTLFNIVSVITTTGFALGDYTQWGSLAVVMFFFLTFVGGCSGSTAGGLKIFRFQVAFKVIYQHMKRLVHPAGIFPRRYNDREISDEIITSMIVLMHLFFLTWVLLSLALAMLGIEPLTALTGALTALTNVGPGLGDQIGPSGNFADLPDTAKWLLSIAMLLGRLEITTAAVLLLPTFWRK</sequence>
<comment type="subcellular location">
    <subcellularLocation>
        <location evidence="10">Cell inner membrane</location>
        <topology evidence="10">Multi-pass membrane protein</topology>
    </subcellularLocation>
    <subcellularLocation>
        <location evidence="1">Cell membrane</location>
        <topology evidence="1">Multi-pass membrane protein</topology>
    </subcellularLocation>
</comment>
<keyword evidence="10" id="KW-0997">Cell inner membrane</keyword>
<evidence type="ECO:0000256" key="10">
    <source>
        <dbReference type="PIRNR" id="PIRNR006247"/>
    </source>
</evidence>
<feature type="transmembrane region" description="Helical" evidence="11">
    <location>
        <begin position="80"/>
        <end position="99"/>
    </location>
</feature>